<feature type="DNA-binding region" description="H-T-H motif" evidence="5">
    <location>
        <begin position="85"/>
        <end position="104"/>
    </location>
</feature>
<evidence type="ECO:0000256" key="5">
    <source>
        <dbReference type="PROSITE-ProRule" id="PRU00335"/>
    </source>
</evidence>
<dbReference type="PROSITE" id="PS50977">
    <property type="entry name" value="HTH_TETR_2"/>
    <property type="match status" value="1"/>
</dbReference>
<dbReference type="InterPro" id="IPR001647">
    <property type="entry name" value="HTH_TetR"/>
</dbReference>
<dbReference type="InterPro" id="IPR023772">
    <property type="entry name" value="DNA-bd_HTH_TetR-type_CS"/>
</dbReference>
<dbReference type="PANTHER" id="PTHR30055">
    <property type="entry name" value="HTH-TYPE TRANSCRIPTIONAL REGULATOR RUTR"/>
    <property type="match status" value="1"/>
</dbReference>
<dbReference type="SUPFAM" id="SSF46689">
    <property type="entry name" value="Homeodomain-like"/>
    <property type="match status" value="1"/>
</dbReference>
<organism evidence="7 8">
    <name type="scientific">Ralstonia condita</name>
    <dbReference type="NCBI Taxonomy" id="3058600"/>
    <lineage>
        <taxon>Bacteria</taxon>
        <taxon>Pseudomonadati</taxon>
        <taxon>Pseudomonadota</taxon>
        <taxon>Betaproteobacteria</taxon>
        <taxon>Burkholderiales</taxon>
        <taxon>Burkholderiaceae</taxon>
        <taxon>Ralstonia</taxon>
    </lineage>
</organism>
<dbReference type="InterPro" id="IPR009057">
    <property type="entry name" value="Homeodomain-like_sf"/>
</dbReference>
<evidence type="ECO:0000256" key="4">
    <source>
        <dbReference type="ARBA" id="ARBA00023163"/>
    </source>
</evidence>
<dbReference type="Proteomes" id="UP001189616">
    <property type="component" value="Unassembled WGS sequence"/>
</dbReference>
<evidence type="ECO:0000256" key="3">
    <source>
        <dbReference type="ARBA" id="ARBA00023125"/>
    </source>
</evidence>
<dbReference type="Gene3D" id="1.10.357.10">
    <property type="entry name" value="Tetracycline Repressor, domain 2"/>
    <property type="match status" value="1"/>
</dbReference>
<feature type="domain" description="HTH tetR-type" evidence="6">
    <location>
        <begin position="62"/>
        <end position="122"/>
    </location>
</feature>
<gene>
    <name evidence="7" type="ORF">LMG7141_02431</name>
</gene>
<dbReference type="InterPro" id="IPR013572">
    <property type="entry name" value="Tscrpt_reg_MAATS_C"/>
</dbReference>
<dbReference type="InterPro" id="IPR050109">
    <property type="entry name" value="HTH-type_TetR-like_transc_reg"/>
</dbReference>
<comment type="caution">
    <text evidence="7">The sequence shown here is derived from an EMBL/GenBank/DDBJ whole genome shotgun (WGS) entry which is preliminary data.</text>
</comment>
<keyword evidence="1" id="KW-0678">Repressor</keyword>
<dbReference type="PRINTS" id="PR00455">
    <property type="entry name" value="HTHTETR"/>
</dbReference>
<evidence type="ECO:0000256" key="1">
    <source>
        <dbReference type="ARBA" id="ARBA00022491"/>
    </source>
</evidence>
<accession>A0ABM9JEI2</accession>
<dbReference type="Pfam" id="PF00440">
    <property type="entry name" value="TetR_N"/>
    <property type="match status" value="1"/>
</dbReference>
<evidence type="ECO:0000313" key="7">
    <source>
        <dbReference type="EMBL" id="CAJ0790883.1"/>
    </source>
</evidence>
<reference evidence="7 8" key="1">
    <citation type="submission" date="2023-07" db="EMBL/GenBank/DDBJ databases">
        <authorList>
            <person name="Peeters C."/>
        </authorList>
    </citation>
    <scope>NUCLEOTIDE SEQUENCE [LARGE SCALE GENOMIC DNA]</scope>
    <source>
        <strain evidence="7 8">LMG 7141</strain>
    </source>
</reference>
<keyword evidence="8" id="KW-1185">Reference proteome</keyword>
<keyword evidence="4" id="KW-0804">Transcription</keyword>
<dbReference type="PANTHER" id="PTHR30055:SF240">
    <property type="entry name" value="HTH-TYPE TRANSCRIPTIONAL REGULATOR ACRR"/>
    <property type="match status" value="1"/>
</dbReference>
<dbReference type="SUPFAM" id="SSF48498">
    <property type="entry name" value="Tetracyclin repressor-like, C-terminal domain"/>
    <property type="match status" value="1"/>
</dbReference>
<proteinExistence type="predicted"/>
<evidence type="ECO:0000313" key="8">
    <source>
        <dbReference type="Proteomes" id="UP001189616"/>
    </source>
</evidence>
<dbReference type="PROSITE" id="PS01081">
    <property type="entry name" value="HTH_TETR_1"/>
    <property type="match status" value="1"/>
</dbReference>
<protein>
    <recommendedName>
        <fullName evidence="6">HTH tetR-type domain-containing protein</fullName>
    </recommendedName>
</protein>
<keyword evidence="3 5" id="KW-0238">DNA-binding</keyword>
<sequence length="271" mass="30292">MPAYSRCHKDWRPAADAGRCADRNGTLPAFVQRTKANRKNIGGVAAMFPWKIMVRRTKEEALETRNRILDAAEDVFYARGVARTSLSDIAQAAGVTRGAIYWHFRNKADVFAAMCERVKLPMETMCSPPGVEADDPLGELRHVGNFLLRQLVEDAHWRKVFEIMFNKCEFVEDTSPILKRQQESYEEGMSRLTSIIEQATRRGQLPADLDIPLAVAQFHAAFNGIMGDYLFHPDASSLAGQQERLLDACIDTLRYSPALRLVQPGHAGAAA</sequence>
<dbReference type="Pfam" id="PF08361">
    <property type="entry name" value="TetR_C_2"/>
    <property type="match status" value="1"/>
</dbReference>
<dbReference type="EMBL" id="CATYWO010000003">
    <property type="protein sequence ID" value="CAJ0790883.1"/>
    <property type="molecule type" value="Genomic_DNA"/>
</dbReference>
<keyword evidence="2" id="KW-0805">Transcription regulation</keyword>
<evidence type="ECO:0000256" key="2">
    <source>
        <dbReference type="ARBA" id="ARBA00023015"/>
    </source>
</evidence>
<name>A0ABM9JEI2_9RALS</name>
<dbReference type="InterPro" id="IPR036271">
    <property type="entry name" value="Tet_transcr_reg_TetR-rel_C_sf"/>
</dbReference>
<evidence type="ECO:0000259" key="6">
    <source>
        <dbReference type="PROSITE" id="PS50977"/>
    </source>
</evidence>